<dbReference type="EMBL" id="SDRB02010992">
    <property type="protein sequence ID" value="THG03271.1"/>
    <property type="molecule type" value="Genomic_DNA"/>
</dbReference>
<evidence type="ECO:0000313" key="3">
    <source>
        <dbReference type="Proteomes" id="UP000306102"/>
    </source>
</evidence>
<protein>
    <submittedName>
        <fullName evidence="2">Uncharacterized protein</fullName>
    </submittedName>
</protein>
<feature type="region of interest" description="Disordered" evidence="1">
    <location>
        <begin position="1"/>
        <end position="64"/>
    </location>
</feature>
<proteinExistence type="predicted"/>
<sequence>MTDESNSSAKNKKPNVESNNEFGDYGSVTKEQRIDAFDDSQEELRPEASNEKNSNENGSLEDKEKNQESLSLLFIVNGERTGKLQALFLLLYFPKANGERTGKLQALFLLLYFPKATKRIFLFEKGYALFPHLFFPSRIQSPHEESKKLGTISITTSSLLSRSQLLHFQVPHKFHHYFFTALAFTTAYLQVP</sequence>
<evidence type="ECO:0000313" key="2">
    <source>
        <dbReference type="EMBL" id="THG03271.1"/>
    </source>
</evidence>
<organism evidence="2 3">
    <name type="scientific">Camellia sinensis var. sinensis</name>
    <name type="common">China tea</name>
    <dbReference type="NCBI Taxonomy" id="542762"/>
    <lineage>
        <taxon>Eukaryota</taxon>
        <taxon>Viridiplantae</taxon>
        <taxon>Streptophyta</taxon>
        <taxon>Embryophyta</taxon>
        <taxon>Tracheophyta</taxon>
        <taxon>Spermatophyta</taxon>
        <taxon>Magnoliopsida</taxon>
        <taxon>eudicotyledons</taxon>
        <taxon>Gunneridae</taxon>
        <taxon>Pentapetalae</taxon>
        <taxon>asterids</taxon>
        <taxon>Ericales</taxon>
        <taxon>Theaceae</taxon>
        <taxon>Camellia</taxon>
    </lineage>
</organism>
<dbReference type="AlphaFoldDB" id="A0A4S4DK58"/>
<comment type="caution">
    <text evidence="2">The sequence shown here is derived from an EMBL/GenBank/DDBJ whole genome shotgun (WGS) entry which is preliminary data.</text>
</comment>
<gene>
    <name evidence="2" type="ORF">TEA_028368</name>
</gene>
<evidence type="ECO:0000256" key="1">
    <source>
        <dbReference type="SAM" id="MobiDB-lite"/>
    </source>
</evidence>
<reference evidence="2 3" key="1">
    <citation type="journal article" date="2018" name="Proc. Natl. Acad. Sci. U.S.A.">
        <title>Draft genome sequence of Camellia sinensis var. sinensis provides insights into the evolution of the tea genome and tea quality.</title>
        <authorList>
            <person name="Wei C."/>
            <person name="Yang H."/>
            <person name="Wang S."/>
            <person name="Zhao J."/>
            <person name="Liu C."/>
            <person name="Gao L."/>
            <person name="Xia E."/>
            <person name="Lu Y."/>
            <person name="Tai Y."/>
            <person name="She G."/>
            <person name="Sun J."/>
            <person name="Cao H."/>
            <person name="Tong W."/>
            <person name="Gao Q."/>
            <person name="Li Y."/>
            <person name="Deng W."/>
            <person name="Jiang X."/>
            <person name="Wang W."/>
            <person name="Chen Q."/>
            <person name="Zhang S."/>
            <person name="Li H."/>
            <person name="Wu J."/>
            <person name="Wang P."/>
            <person name="Li P."/>
            <person name="Shi C."/>
            <person name="Zheng F."/>
            <person name="Jian J."/>
            <person name="Huang B."/>
            <person name="Shan D."/>
            <person name="Shi M."/>
            <person name="Fang C."/>
            <person name="Yue Y."/>
            <person name="Li F."/>
            <person name="Li D."/>
            <person name="Wei S."/>
            <person name="Han B."/>
            <person name="Jiang C."/>
            <person name="Yin Y."/>
            <person name="Xia T."/>
            <person name="Zhang Z."/>
            <person name="Bennetzen J.L."/>
            <person name="Zhao S."/>
            <person name="Wan X."/>
        </authorList>
    </citation>
    <scope>NUCLEOTIDE SEQUENCE [LARGE SCALE GENOMIC DNA]</scope>
    <source>
        <strain evidence="3">cv. Shuchazao</strain>
        <tissue evidence="2">Leaf</tissue>
    </source>
</reference>
<name>A0A4S4DK58_CAMSN</name>
<feature type="compositionally biased region" description="Basic and acidic residues" evidence="1">
    <location>
        <begin position="30"/>
        <end position="64"/>
    </location>
</feature>
<keyword evidence="3" id="KW-1185">Reference proteome</keyword>
<dbReference type="Proteomes" id="UP000306102">
    <property type="component" value="Unassembled WGS sequence"/>
</dbReference>
<accession>A0A4S4DK58</accession>